<organism evidence="9 10">
    <name type="scientific">Globisporangium ultimum (strain ATCC 200006 / CBS 805.95 / DAOM BR144)</name>
    <name type="common">Pythium ultimum</name>
    <dbReference type="NCBI Taxonomy" id="431595"/>
    <lineage>
        <taxon>Eukaryota</taxon>
        <taxon>Sar</taxon>
        <taxon>Stramenopiles</taxon>
        <taxon>Oomycota</taxon>
        <taxon>Peronosporomycetes</taxon>
        <taxon>Pythiales</taxon>
        <taxon>Pythiaceae</taxon>
        <taxon>Globisporangium</taxon>
    </lineage>
</organism>
<dbReference type="InParanoid" id="K3X4V7"/>
<dbReference type="GO" id="GO:0016020">
    <property type="term" value="C:membrane"/>
    <property type="evidence" value="ECO:0007669"/>
    <property type="project" value="UniProtKB-SubCell"/>
</dbReference>
<dbReference type="PANTHER" id="PTHR11923">
    <property type="entry name" value="SCAVENGER RECEPTOR CLASS B TYPE-1 SR-B1"/>
    <property type="match status" value="1"/>
</dbReference>
<evidence type="ECO:0000256" key="1">
    <source>
        <dbReference type="ARBA" id="ARBA00004370"/>
    </source>
</evidence>
<dbReference type="PANTHER" id="PTHR11923:SF51">
    <property type="entry name" value="LYSOSOME MEMBRANE PROTEIN 2"/>
    <property type="match status" value="1"/>
</dbReference>
<evidence type="ECO:0000256" key="2">
    <source>
        <dbReference type="ARBA" id="ARBA00010532"/>
    </source>
</evidence>
<feature type="region of interest" description="Disordered" evidence="7">
    <location>
        <begin position="1"/>
        <end position="37"/>
    </location>
</feature>
<proteinExistence type="inferred from homology"/>
<evidence type="ECO:0000256" key="7">
    <source>
        <dbReference type="SAM" id="MobiDB-lite"/>
    </source>
</evidence>
<accession>K3X4V7</accession>
<evidence type="ECO:0000256" key="3">
    <source>
        <dbReference type="ARBA" id="ARBA00022692"/>
    </source>
</evidence>
<evidence type="ECO:0000256" key="5">
    <source>
        <dbReference type="ARBA" id="ARBA00023136"/>
    </source>
</evidence>
<feature type="transmembrane region" description="Helical" evidence="8">
    <location>
        <begin position="46"/>
        <end position="64"/>
    </location>
</feature>
<sequence length="187" mass="20823">MAIDTPGSANDHYEKNQVSTPDVAKHDKSSGHQRTRRCSPLAVTKTLLIVGALLVVVSVAYGTALPKVIDKKIKAGVVVCDEGDVKVDYTDPYGDCHDCTPYYYTLHMFNVTNPEEHLATGAKLALQEVGPYVYRRRQFKLDVSFDGNNRVSYKQYTYHTYEPAMSCAGCAESDVYTGFDIGYLNYE</sequence>
<dbReference type="GO" id="GO:0005044">
    <property type="term" value="F:scavenger receptor activity"/>
    <property type="evidence" value="ECO:0007669"/>
    <property type="project" value="TreeGrafter"/>
</dbReference>
<evidence type="ECO:0000313" key="10">
    <source>
        <dbReference type="Proteomes" id="UP000019132"/>
    </source>
</evidence>
<protein>
    <submittedName>
        <fullName evidence="9">Uncharacterized protein</fullName>
    </submittedName>
</protein>
<dbReference type="EnsemblProtists" id="PYU1_T012256">
    <property type="protein sequence ID" value="PYU1_T012256"/>
    <property type="gene ID" value="PYU1_G012230"/>
</dbReference>
<keyword evidence="3 8" id="KW-0812">Transmembrane</keyword>
<keyword evidence="6" id="KW-0325">Glycoprotein</keyword>
<comment type="similarity">
    <text evidence="2">Belongs to the CD36 family.</text>
</comment>
<evidence type="ECO:0000256" key="4">
    <source>
        <dbReference type="ARBA" id="ARBA00022989"/>
    </source>
</evidence>
<dbReference type="STRING" id="431595.K3X4V7"/>
<dbReference type="AlphaFoldDB" id="K3X4V7"/>
<dbReference type="InterPro" id="IPR002159">
    <property type="entry name" value="CD36_fam"/>
</dbReference>
<dbReference type="OMA" id="SANDHYE"/>
<dbReference type="EMBL" id="GL376601">
    <property type="status" value="NOT_ANNOTATED_CDS"/>
    <property type="molecule type" value="Genomic_DNA"/>
</dbReference>
<reference evidence="9" key="3">
    <citation type="submission" date="2015-02" db="UniProtKB">
        <authorList>
            <consortium name="EnsemblProtists"/>
        </authorList>
    </citation>
    <scope>IDENTIFICATION</scope>
    <source>
        <strain evidence="9">DAOM BR144</strain>
    </source>
</reference>
<name>K3X4V7_GLOUD</name>
<evidence type="ECO:0000256" key="8">
    <source>
        <dbReference type="SAM" id="Phobius"/>
    </source>
</evidence>
<keyword evidence="4 8" id="KW-1133">Transmembrane helix</keyword>
<dbReference type="PRINTS" id="PR01609">
    <property type="entry name" value="CD36FAMILY"/>
</dbReference>
<evidence type="ECO:0000256" key="6">
    <source>
        <dbReference type="ARBA" id="ARBA00023180"/>
    </source>
</evidence>
<dbReference type="GO" id="GO:0005737">
    <property type="term" value="C:cytoplasm"/>
    <property type="evidence" value="ECO:0007669"/>
    <property type="project" value="TreeGrafter"/>
</dbReference>
<dbReference type="VEuPathDB" id="FungiDB:PYU1_G012230"/>
<comment type="subcellular location">
    <subcellularLocation>
        <location evidence="1">Membrane</location>
    </subcellularLocation>
</comment>
<dbReference type="Pfam" id="PF01130">
    <property type="entry name" value="CD36"/>
    <property type="match status" value="1"/>
</dbReference>
<keyword evidence="10" id="KW-1185">Reference proteome</keyword>
<reference evidence="10" key="2">
    <citation type="submission" date="2010-04" db="EMBL/GenBank/DDBJ databases">
        <authorList>
            <person name="Buell R."/>
            <person name="Hamilton J."/>
            <person name="Hostetler J."/>
        </authorList>
    </citation>
    <scope>NUCLEOTIDE SEQUENCE [LARGE SCALE GENOMIC DNA]</scope>
    <source>
        <strain evidence="10">DAOM:BR144</strain>
    </source>
</reference>
<reference evidence="10" key="1">
    <citation type="journal article" date="2010" name="Genome Biol.">
        <title>Genome sequence of the necrotrophic plant pathogen Pythium ultimum reveals original pathogenicity mechanisms and effector repertoire.</title>
        <authorList>
            <person name="Levesque C.A."/>
            <person name="Brouwer H."/>
            <person name="Cano L."/>
            <person name="Hamilton J.P."/>
            <person name="Holt C."/>
            <person name="Huitema E."/>
            <person name="Raffaele S."/>
            <person name="Robideau G.P."/>
            <person name="Thines M."/>
            <person name="Win J."/>
            <person name="Zerillo M.M."/>
            <person name="Beakes G.W."/>
            <person name="Boore J.L."/>
            <person name="Busam D."/>
            <person name="Dumas B."/>
            <person name="Ferriera S."/>
            <person name="Fuerstenberg S.I."/>
            <person name="Gachon C.M."/>
            <person name="Gaulin E."/>
            <person name="Govers F."/>
            <person name="Grenville-Briggs L."/>
            <person name="Horner N."/>
            <person name="Hostetler J."/>
            <person name="Jiang R.H."/>
            <person name="Johnson J."/>
            <person name="Krajaejun T."/>
            <person name="Lin H."/>
            <person name="Meijer H.J."/>
            <person name="Moore B."/>
            <person name="Morris P."/>
            <person name="Phuntmart V."/>
            <person name="Puiu D."/>
            <person name="Shetty J."/>
            <person name="Stajich J.E."/>
            <person name="Tripathy S."/>
            <person name="Wawra S."/>
            <person name="van West P."/>
            <person name="Whitty B.R."/>
            <person name="Coutinho P.M."/>
            <person name="Henrissat B."/>
            <person name="Martin F."/>
            <person name="Thomas P.D."/>
            <person name="Tyler B.M."/>
            <person name="De Vries R.P."/>
            <person name="Kamoun S."/>
            <person name="Yandell M."/>
            <person name="Tisserat N."/>
            <person name="Buell C.R."/>
        </authorList>
    </citation>
    <scope>NUCLEOTIDE SEQUENCE</scope>
    <source>
        <strain evidence="10">DAOM:BR144</strain>
    </source>
</reference>
<dbReference type="HOGENOM" id="CLU_097000_0_0_1"/>
<evidence type="ECO:0000313" key="9">
    <source>
        <dbReference type="EnsemblProtists" id="PYU1_T012256"/>
    </source>
</evidence>
<dbReference type="eggNOG" id="KOG3776">
    <property type="taxonomic scope" value="Eukaryota"/>
</dbReference>
<dbReference type="Proteomes" id="UP000019132">
    <property type="component" value="Unassembled WGS sequence"/>
</dbReference>
<keyword evidence="5 8" id="KW-0472">Membrane</keyword>